<dbReference type="InterPro" id="IPR001254">
    <property type="entry name" value="Trypsin_dom"/>
</dbReference>
<dbReference type="PRINTS" id="PR00722">
    <property type="entry name" value="CHYMOTRYPSIN"/>
</dbReference>
<evidence type="ECO:0000313" key="11">
    <source>
        <dbReference type="EMBL" id="KAK9737989.1"/>
    </source>
</evidence>
<organism evidence="11 12">
    <name type="scientific">Popillia japonica</name>
    <name type="common">Japanese beetle</name>
    <dbReference type="NCBI Taxonomy" id="7064"/>
    <lineage>
        <taxon>Eukaryota</taxon>
        <taxon>Metazoa</taxon>
        <taxon>Ecdysozoa</taxon>
        <taxon>Arthropoda</taxon>
        <taxon>Hexapoda</taxon>
        <taxon>Insecta</taxon>
        <taxon>Pterygota</taxon>
        <taxon>Neoptera</taxon>
        <taxon>Endopterygota</taxon>
        <taxon>Coleoptera</taxon>
        <taxon>Polyphaga</taxon>
        <taxon>Scarabaeiformia</taxon>
        <taxon>Scarabaeidae</taxon>
        <taxon>Rutelinae</taxon>
        <taxon>Popillia</taxon>
    </lineage>
</organism>
<dbReference type="AlphaFoldDB" id="A0AAW1LS58"/>
<accession>A0AAW1LS58</accession>
<keyword evidence="1 8" id="KW-0645">Protease</keyword>
<dbReference type="InterPro" id="IPR038565">
    <property type="entry name" value="CLIP_sf"/>
</dbReference>
<evidence type="ECO:0000256" key="9">
    <source>
        <dbReference type="RuleBase" id="RU366078"/>
    </source>
</evidence>
<keyword evidence="6" id="KW-0325">Glycoprotein</keyword>
<dbReference type="InterPro" id="IPR001314">
    <property type="entry name" value="Peptidase_S1A"/>
</dbReference>
<evidence type="ECO:0000313" key="12">
    <source>
        <dbReference type="Proteomes" id="UP001458880"/>
    </source>
</evidence>
<dbReference type="CDD" id="cd00190">
    <property type="entry name" value="Tryp_SPc"/>
    <property type="match status" value="1"/>
</dbReference>
<dbReference type="EC" id="3.4.21.-" evidence="8"/>
<evidence type="ECO:0000256" key="2">
    <source>
        <dbReference type="ARBA" id="ARBA00022729"/>
    </source>
</evidence>
<dbReference type="InterPro" id="IPR043504">
    <property type="entry name" value="Peptidase_S1_PA_chymotrypsin"/>
</dbReference>
<comment type="domain">
    <text evidence="9">The clip domain consists of 35-55 residues which are 'knitted' together usually by 3 conserved disulfide bonds forming a clip-like compact structure.</text>
</comment>
<dbReference type="Gene3D" id="3.30.1640.30">
    <property type="match status" value="1"/>
</dbReference>
<keyword evidence="12" id="KW-1185">Reference proteome</keyword>
<proteinExistence type="inferred from homology"/>
<evidence type="ECO:0000259" key="10">
    <source>
        <dbReference type="PROSITE" id="PS50240"/>
    </source>
</evidence>
<dbReference type="FunFam" id="2.40.10.10:FF:000028">
    <property type="entry name" value="Serine protease easter"/>
    <property type="match status" value="1"/>
</dbReference>
<dbReference type="PROSITE" id="PS00134">
    <property type="entry name" value="TRYPSIN_HIS"/>
    <property type="match status" value="1"/>
</dbReference>
<dbReference type="Pfam" id="PF12032">
    <property type="entry name" value="CLIP"/>
    <property type="match status" value="1"/>
</dbReference>
<evidence type="ECO:0000256" key="4">
    <source>
        <dbReference type="ARBA" id="ARBA00022825"/>
    </source>
</evidence>
<evidence type="ECO:0000256" key="3">
    <source>
        <dbReference type="ARBA" id="ARBA00022801"/>
    </source>
</evidence>
<keyword evidence="4 8" id="KW-0720">Serine protease</keyword>
<dbReference type="InterPro" id="IPR033116">
    <property type="entry name" value="TRYPSIN_SER"/>
</dbReference>
<evidence type="ECO:0000256" key="6">
    <source>
        <dbReference type="ARBA" id="ARBA00023180"/>
    </source>
</evidence>
<dbReference type="Gene3D" id="2.40.10.10">
    <property type="entry name" value="Trypsin-like serine proteases"/>
    <property type="match status" value="2"/>
</dbReference>
<evidence type="ECO:0000256" key="7">
    <source>
        <dbReference type="ARBA" id="ARBA00024195"/>
    </source>
</evidence>
<keyword evidence="2" id="KW-0732">Signal</keyword>
<dbReference type="EMBL" id="JASPKY010000092">
    <property type="protein sequence ID" value="KAK9737989.1"/>
    <property type="molecule type" value="Genomic_DNA"/>
</dbReference>
<dbReference type="InterPro" id="IPR022700">
    <property type="entry name" value="CLIP"/>
</dbReference>
<reference evidence="11 12" key="1">
    <citation type="journal article" date="2024" name="BMC Genomics">
        <title>De novo assembly and annotation of Popillia japonica's genome with initial clues to its potential as an invasive pest.</title>
        <authorList>
            <person name="Cucini C."/>
            <person name="Boschi S."/>
            <person name="Funari R."/>
            <person name="Cardaioli E."/>
            <person name="Iannotti N."/>
            <person name="Marturano G."/>
            <person name="Paoli F."/>
            <person name="Bruttini M."/>
            <person name="Carapelli A."/>
            <person name="Frati F."/>
            <person name="Nardi F."/>
        </authorList>
    </citation>
    <scope>NUCLEOTIDE SEQUENCE [LARGE SCALE GENOMIC DNA]</scope>
    <source>
        <strain evidence="11">DMR45628</strain>
    </source>
</reference>
<dbReference type="InterPro" id="IPR009003">
    <property type="entry name" value="Peptidase_S1_PA"/>
</dbReference>
<keyword evidence="5" id="KW-1015">Disulfide bond</keyword>
<dbReference type="PROSITE" id="PS00135">
    <property type="entry name" value="TRYPSIN_SER"/>
    <property type="match status" value="1"/>
</dbReference>
<comment type="caution">
    <text evidence="11">The sequence shown here is derived from an EMBL/GenBank/DDBJ whole genome shotgun (WGS) entry which is preliminary data.</text>
</comment>
<name>A0AAW1LS58_POPJA</name>
<gene>
    <name evidence="11" type="ORF">QE152_g10226</name>
</gene>
<protein>
    <recommendedName>
        <fullName evidence="9">CLIP domain-containing serine protease</fullName>
        <ecNumber evidence="8">3.4.21.-</ecNumber>
    </recommendedName>
</protein>
<dbReference type="SMART" id="SM00020">
    <property type="entry name" value="Tryp_SPc"/>
    <property type="match status" value="1"/>
</dbReference>
<dbReference type="Proteomes" id="UP001458880">
    <property type="component" value="Unassembled WGS sequence"/>
</dbReference>
<evidence type="ECO:0000256" key="8">
    <source>
        <dbReference type="RuleBase" id="RU363034"/>
    </source>
</evidence>
<keyword evidence="9" id="KW-0964">Secreted</keyword>
<dbReference type="GO" id="GO:0006508">
    <property type="term" value="P:proteolysis"/>
    <property type="evidence" value="ECO:0007669"/>
    <property type="project" value="UniProtKB-KW"/>
</dbReference>
<dbReference type="PROSITE" id="PS50240">
    <property type="entry name" value="TRYPSIN_DOM"/>
    <property type="match status" value="1"/>
</dbReference>
<dbReference type="PANTHER" id="PTHR24256">
    <property type="entry name" value="TRYPTASE-RELATED"/>
    <property type="match status" value="1"/>
</dbReference>
<sequence>MDAVTAFLQGDLAEEIYMEQPDGYDDGSGWAVPDDRCDNIAGGAVCIHIEKCTVLYKYILQENLSTKEASTTISRFVCDKKERKVCCPFILPDIITSNLIINHTEHANYKLLPDHCGSGTTADKIINGDATELFEFPWAVALKYDTGANPWKCGASLISERYVLTAAHCIKSSSKLTTVRLGEHNFSEDPDCETRGPSQKICADPPQDFEVSDDDAIIHPEYNTNTYENDIALIRLRKPANLSSDSIHPICLPISVPEKTIDFLNYTVIGWGSTQESDFSSILLKVIVPTVGNLECASKYGSRRNVSKNHLCAGGKNERDTCRGDSGSPLMAE</sequence>
<evidence type="ECO:0000256" key="5">
    <source>
        <dbReference type="ARBA" id="ARBA00023157"/>
    </source>
</evidence>
<feature type="domain" description="Peptidase S1" evidence="10">
    <location>
        <begin position="125"/>
        <end position="333"/>
    </location>
</feature>
<dbReference type="SUPFAM" id="SSF50494">
    <property type="entry name" value="Trypsin-like serine proteases"/>
    <property type="match status" value="1"/>
</dbReference>
<comment type="subcellular location">
    <subcellularLocation>
        <location evidence="9">Secreted</location>
    </subcellularLocation>
</comment>
<evidence type="ECO:0000256" key="1">
    <source>
        <dbReference type="ARBA" id="ARBA00022670"/>
    </source>
</evidence>
<dbReference type="InterPro" id="IPR051487">
    <property type="entry name" value="Ser/Thr_Proteases_Immune/Dev"/>
</dbReference>
<dbReference type="Pfam" id="PF00089">
    <property type="entry name" value="Trypsin"/>
    <property type="match status" value="1"/>
</dbReference>
<dbReference type="InterPro" id="IPR018114">
    <property type="entry name" value="TRYPSIN_HIS"/>
</dbReference>
<comment type="similarity">
    <text evidence="7 9">Belongs to the peptidase S1 family. CLIP subfamily.</text>
</comment>
<keyword evidence="3 8" id="KW-0378">Hydrolase</keyword>
<dbReference type="GO" id="GO:0005576">
    <property type="term" value="C:extracellular region"/>
    <property type="evidence" value="ECO:0007669"/>
    <property type="project" value="UniProtKB-SubCell"/>
</dbReference>
<dbReference type="GO" id="GO:0004252">
    <property type="term" value="F:serine-type endopeptidase activity"/>
    <property type="evidence" value="ECO:0007669"/>
    <property type="project" value="UniProtKB-UniRule"/>
</dbReference>